<dbReference type="PANTHER" id="PTHR38659">
    <property type="entry name" value="METAL-DEPENDENT PHOSPHOHYDROLASE"/>
    <property type="match status" value="1"/>
</dbReference>
<accession>A0A1M6GAJ4</accession>
<dbReference type="NCBIfam" id="TIGR00277">
    <property type="entry name" value="HDIG"/>
    <property type="match status" value="1"/>
</dbReference>
<gene>
    <name evidence="2" type="ORF">SAMN05444373_102234</name>
</gene>
<dbReference type="Proteomes" id="UP000324781">
    <property type="component" value="Unassembled WGS sequence"/>
</dbReference>
<dbReference type="OrthoDB" id="9801160at2"/>
<dbReference type="InterPro" id="IPR006675">
    <property type="entry name" value="HDIG_dom"/>
</dbReference>
<dbReference type="Gene3D" id="1.10.3210.10">
    <property type="entry name" value="Hypothetical protein af1432"/>
    <property type="match status" value="1"/>
</dbReference>
<dbReference type="PANTHER" id="PTHR38659:SF2">
    <property type="entry name" value="HDIG DOMAIN PROTEIN"/>
    <property type="match status" value="1"/>
</dbReference>
<evidence type="ECO:0000313" key="2">
    <source>
        <dbReference type="EMBL" id="SHJ06966.1"/>
    </source>
</evidence>
<dbReference type="InterPro" id="IPR006674">
    <property type="entry name" value="HD_domain"/>
</dbReference>
<proteinExistence type="predicted"/>
<dbReference type="EMBL" id="FQZP01000022">
    <property type="protein sequence ID" value="SHJ06966.1"/>
    <property type="molecule type" value="Genomic_DNA"/>
</dbReference>
<organism evidence="2 3">
    <name type="scientific">Thermoclostridium caenicola</name>
    <dbReference type="NCBI Taxonomy" id="659425"/>
    <lineage>
        <taxon>Bacteria</taxon>
        <taxon>Bacillati</taxon>
        <taxon>Bacillota</taxon>
        <taxon>Clostridia</taxon>
        <taxon>Eubacteriales</taxon>
        <taxon>Oscillospiraceae</taxon>
        <taxon>Thermoclostridium</taxon>
    </lineage>
</organism>
<sequence length="185" mass="20749">MEREKALEALQLRIESQERIQHSLAVEAIMRSLARHFHEDVDMWGITGLVHDIDWERINGNMALHGKMGGDILESLDFDPTIAYAVRAHNPANGLPRRRKLDKALYCASPMAELIMACVQGTPDKSINPLDTGRIMACYADPEFEKNISRERIASCSELGLTVEDFAKIALDAVKDVFLIFPDAK</sequence>
<dbReference type="AlphaFoldDB" id="A0A1M6GAJ4"/>
<name>A0A1M6GAJ4_9FIRM</name>
<dbReference type="SUPFAM" id="SSF109604">
    <property type="entry name" value="HD-domain/PDEase-like"/>
    <property type="match status" value="1"/>
</dbReference>
<evidence type="ECO:0000259" key="1">
    <source>
        <dbReference type="Pfam" id="PF01966"/>
    </source>
</evidence>
<keyword evidence="3" id="KW-1185">Reference proteome</keyword>
<feature type="domain" description="HD" evidence="1">
    <location>
        <begin position="19"/>
        <end position="92"/>
    </location>
</feature>
<dbReference type="RefSeq" id="WP_149678701.1">
    <property type="nucleotide sequence ID" value="NZ_FQZP01000022.1"/>
</dbReference>
<evidence type="ECO:0000313" key="3">
    <source>
        <dbReference type="Proteomes" id="UP000324781"/>
    </source>
</evidence>
<reference evidence="2 3" key="1">
    <citation type="submission" date="2016-11" db="EMBL/GenBank/DDBJ databases">
        <authorList>
            <person name="Varghese N."/>
            <person name="Submissions S."/>
        </authorList>
    </citation>
    <scope>NUCLEOTIDE SEQUENCE [LARGE SCALE GENOMIC DNA]</scope>
    <source>
        <strain evidence="2 3">DSM 19027</strain>
    </source>
</reference>
<dbReference type="Pfam" id="PF01966">
    <property type="entry name" value="HD"/>
    <property type="match status" value="1"/>
</dbReference>
<protein>
    <submittedName>
        <fullName evidence="2">HDIG domain-containing protein</fullName>
    </submittedName>
</protein>